<evidence type="ECO:0000313" key="11">
    <source>
        <dbReference type="EMBL" id="KAE9165570.1"/>
    </source>
</evidence>
<organism evidence="6 13">
    <name type="scientific">Phytophthora fragariae</name>
    <dbReference type="NCBI Taxonomy" id="53985"/>
    <lineage>
        <taxon>Eukaryota</taxon>
        <taxon>Sar</taxon>
        <taxon>Stramenopiles</taxon>
        <taxon>Oomycota</taxon>
        <taxon>Peronosporomycetes</taxon>
        <taxon>Peronosporales</taxon>
        <taxon>Peronosporaceae</taxon>
        <taxon>Phytophthora</taxon>
    </lineage>
</organism>
<comment type="domain">
    <text evidence="5">The RxLR-dEER motif acts to carry the protein into the host cell cytoplasm through binding to cell surface phosphatidylinositol-3-phosphate.</text>
</comment>
<dbReference type="EMBL" id="QXGE01006676">
    <property type="protein sequence ID" value="KAE9264778.1"/>
    <property type="molecule type" value="Genomic_DNA"/>
</dbReference>
<dbReference type="Proteomes" id="UP000433483">
    <property type="component" value="Unassembled WGS sequence"/>
</dbReference>
<feature type="chain" id="PRO_5033920092" description="RxLR effector protein" evidence="5">
    <location>
        <begin position="21"/>
        <end position="126"/>
    </location>
</feature>
<evidence type="ECO:0000313" key="16">
    <source>
        <dbReference type="Proteomes" id="UP000440367"/>
    </source>
</evidence>
<evidence type="ECO:0000313" key="17">
    <source>
        <dbReference type="Proteomes" id="UP000440732"/>
    </source>
</evidence>
<gene>
    <name evidence="12" type="ORF">PF001_g31152</name>
    <name evidence="11" type="ORF">PF002_g31332</name>
    <name evidence="10" type="ORF">PF005_g31123</name>
    <name evidence="8" type="ORF">PF006_g31134</name>
    <name evidence="9" type="ORF">PF007_g16517</name>
    <name evidence="6" type="ORF">PF009_g31273</name>
    <name evidence="7" type="ORF">PF011_g32544</name>
</gene>
<evidence type="ECO:0000256" key="2">
    <source>
        <dbReference type="ARBA" id="ARBA00010400"/>
    </source>
</evidence>
<evidence type="ECO:0000313" key="18">
    <source>
        <dbReference type="Proteomes" id="UP000441208"/>
    </source>
</evidence>
<keyword evidence="4 5" id="KW-0732">Signal</keyword>
<comment type="function">
    <text evidence="5">Effector that suppresses plant defense responses during pathogen infection.</text>
</comment>
<dbReference type="AlphaFoldDB" id="A0A6A3DAB3"/>
<keyword evidence="14" id="KW-1185">Reference proteome</keyword>
<dbReference type="EMBL" id="QXGA01006587">
    <property type="protein sequence ID" value="KAE9062595.1"/>
    <property type="molecule type" value="Genomic_DNA"/>
</dbReference>
<protein>
    <recommendedName>
        <fullName evidence="5">RxLR effector protein</fullName>
    </recommendedName>
</protein>
<comment type="caution">
    <text evidence="6">The sequence shown here is derived from an EMBL/GenBank/DDBJ whole genome shotgun (WGS) entry which is preliminary data.</text>
</comment>
<evidence type="ECO:0000313" key="14">
    <source>
        <dbReference type="Proteomes" id="UP000433483"/>
    </source>
</evidence>
<evidence type="ECO:0000313" key="6">
    <source>
        <dbReference type="EMBL" id="KAE8918412.1"/>
    </source>
</evidence>
<dbReference type="Proteomes" id="UP000460718">
    <property type="component" value="Unassembled WGS sequence"/>
</dbReference>
<sequence>MRLTFIFAVVVAATLHATGASLPLTKDSKAVVENEDSPAIADLTAQDSGRLLRRVEKDEYDIDDFDDIDEERGGFVETVKKLNPFRAFKKSKEIAAAKAEKARKTLQDAGDYHRFIKNARAMVNKD</sequence>
<name>A0A6A3DAB3_9STRA</name>
<dbReference type="Proteomes" id="UP000440732">
    <property type="component" value="Unassembled WGS sequence"/>
</dbReference>
<reference evidence="13 14" key="1">
    <citation type="submission" date="2018-08" db="EMBL/GenBank/DDBJ databases">
        <title>Genomic investigation of the strawberry pathogen Phytophthora fragariae indicates pathogenicity is determined by transcriptional variation in three key races.</title>
        <authorList>
            <person name="Adams T.M."/>
            <person name="Armitage A.D."/>
            <person name="Sobczyk M.K."/>
            <person name="Bates H.J."/>
            <person name="Dunwell J.M."/>
            <person name="Nellist C.F."/>
            <person name="Harrison R.J."/>
        </authorList>
    </citation>
    <scope>NUCLEOTIDE SEQUENCE [LARGE SCALE GENOMIC DNA]</scope>
    <source>
        <strain evidence="12 15">A4</strain>
        <strain evidence="11 16">BC-1</strain>
        <strain evidence="10 14">NOV-27</strain>
        <strain evidence="8 17">NOV-5</strain>
        <strain evidence="9 18">NOV-71</strain>
        <strain evidence="6 13">NOV-9</strain>
        <strain evidence="7 19">SCRP245</strain>
    </source>
</reference>
<dbReference type="Proteomes" id="UP000441208">
    <property type="component" value="Unassembled WGS sequence"/>
</dbReference>
<dbReference type="EMBL" id="QXGD01005612">
    <property type="protein sequence ID" value="KAE9165570.1"/>
    <property type="molecule type" value="Genomic_DNA"/>
</dbReference>
<dbReference type="EMBL" id="QXGF01005729">
    <property type="protein sequence ID" value="KAE8918412.1"/>
    <property type="molecule type" value="Genomic_DNA"/>
</dbReference>
<dbReference type="OrthoDB" id="128000at2759"/>
<keyword evidence="3 5" id="KW-0964">Secreted</keyword>
<feature type="signal peptide" evidence="5">
    <location>
        <begin position="1"/>
        <end position="20"/>
    </location>
</feature>
<dbReference type="Proteomes" id="UP000440367">
    <property type="component" value="Unassembled WGS sequence"/>
</dbReference>
<dbReference type="Pfam" id="PF16810">
    <property type="entry name" value="RXLR"/>
    <property type="match status" value="1"/>
</dbReference>
<evidence type="ECO:0000313" key="10">
    <source>
        <dbReference type="EMBL" id="KAE9161733.1"/>
    </source>
</evidence>
<evidence type="ECO:0000313" key="12">
    <source>
        <dbReference type="EMBL" id="KAE9264778.1"/>
    </source>
</evidence>
<dbReference type="GO" id="GO:0005576">
    <property type="term" value="C:extracellular region"/>
    <property type="evidence" value="ECO:0007669"/>
    <property type="project" value="UniProtKB-SubCell"/>
</dbReference>
<proteinExistence type="inferred from homology"/>
<evidence type="ECO:0000256" key="4">
    <source>
        <dbReference type="ARBA" id="ARBA00022729"/>
    </source>
</evidence>
<comment type="similarity">
    <text evidence="2 5">Belongs to the RxLR effector family.</text>
</comment>
<dbReference type="Proteomes" id="UP000429523">
    <property type="component" value="Unassembled WGS sequence"/>
</dbReference>
<evidence type="ECO:0000256" key="3">
    <source>
        <dbReference type="ARBA" id="ARBA00022525"/>
    </source>
</evidence>
<dbReference type="EMBL" id="QXGB01006004">
    <property type="protein sequence ID" value="KAE9161733.1"/>
    <property type="molecule type" value="Genomic_DNA"/>
</dbReference>
<comment type="subcellular location">
    <subcellularLocation>
        <location evidence="1 5">Secreted</location>
    </subcellularLocation>
</comment>
<dbReference type="EMBL" id="QXFW01010317">
    <property type="protein sequence ID" value="KAE8952977.1"/>
    <property type="molecule type" value="Genomic_DNA"/>
</dbReference>
<evidence type="ECO:0000313" key="15">
    <source>
        <dbReference type="Proteomes" id="UP000437068"/>
    </source>
</evidence>
<evidence type="ECO:0000313" key="13">
    <source>
        <dbReference type="Proteomes" id="UP000429523"/>
    </source>
</evidence>
<evidence type="ECO:0000256" key="1">
    <source>
        <dbReference type="ARBA" id="ARBA00004613"/>
    </source>
</evidence>
<accession>A0A6A3DAB3</accession>
<evidence type="ECO:0000313" key="9">
    <source>
        <dbReference type="EMBL" id="KAE9097740.1"/>
    </source>
</evidence>
<dbReference type="EMBL" id="QXFZ01001069">
    <property type="protein sequence ID" value="KAE9097740.1"/>
    <property type="molecule type" value="Genomic_DNA"/>
</dbReference>
<evidence type="ECO:0000313" key="19">
    <source>
        <dbReference type="Proteomes" id="UP000460718"/>
    </source>
</evidence>
<dbReference type="Proteomes" id="UP000437068">
    <property type="component" value="Unassembled WGS sequence"/>
</dbReference>
<evidence type="ECO:0000256" key="5">
    <source>
        <dbReference type="RuleBase" id="RU367124"/>
    </source>
</evidence>
<evidence type="ECO:0000313" key="8">
    <source>
        <dbReference type="EMBL" id="KAE9062595.1"/>
    </source>
</evidence>
<dbReference type="InterPro" id="IPR031825">
    <property type="entry name" value="RXLR"/>
</dbReference>
<evidence type="ECO:0000313" key="7">
    <source>
        <dbReference type="EMBL" id="KAE8952977.1"/>
    </source>
</evidence>